<comment type="caution">
    <text evidence="9">The sequence shown here is derived from an EMBL/GenBank/DDBJ whole genome shotgun (WGS) entry which is preliminary data.</text>
</comment>
<keyword evidence="5" id="KW-0479">Metal-binding</keyword>
<accession>A0A9J6D3F5</accession>
<dbReference type="GO" id="GO:0004518">
    <property type="term" value="F:nuclease activity"/>
    <property type="evidence" value="ECO:0007669"/>
    <property type="project" value="UniProtKB-KW"/>
</dbReference>
<evidence type="ECO:0000313" key="9">
    <source>
        <dbReference type="EMBL" id="KAH8008742.1"/>
    </source>
</evidence>
<evidence type="ECO:0000256" key="2">
    <source>
        <dbReference type="ARBA" id="ARBA00004123"/>
    </source>
</evidence>
<dbReference type="InterPro" id="IPR027806">
    <property type="entry name" value="HARBI1_dom"/>
</dbReference>
<dbReference type="GO" id="GO:0016787">
    <property type="term" value="F:hydrolase activity"/>
    <property type="evidence" value="ECO:0007669"/>
    <property type="project" value="UniProtKB-KW"/>
</dbReference>
<keyword evidence="4" id="KW-0540">Nuclease</keyword>
<proteinExistence type="inferred from homology"/>
<feature type="domain" description="DDE Tnp4" evidence="8">
    <location>
        <begin position="51"/>
        <end position="141"/>
    </location>
</feature>
<comment type="similarity">
    <text evidence="3">Belongs to the HARBI1 family.</text>
</comment>
<evidence type="ECO:0000259" key="8">
    <source>
        <dbReference type="Pfam" id="PF13359"/>
    </source>
</evidence>
<dbReference type="GO" id="GO:0046872">
    <property type="term" value="F:metal ion binding"/>
    <property type="evidence" value="ECO:0007669"/>
    <property type="project" value="UniProtKB-KW"/>
</dbReference>
<dbReference type="Pfam" id="PF13359">
    <property type="entry name" value="DDE_Tnp_4"/>
    <property type="match status" value="1"/>
</dbReference>
<dbReference type="Proteomes" id="UP000821866">
    <property type="component" value="Chromosome 9"/>
</dbReference>
<reference evidence="9" key="2">
    <citation type="submission" date="2021-09" db="EMBL/GenBank/DDBJ databases">
        <authorList>
            <person name="Jia N."/>
            <person name="Wang J."/>
            <person name="Shi W."/>
            <person name="Du L."/>
            <person name="Sun Y."/>
            <person name="Zhan W."/>
            <person name="Jiang J."/>
            <person name="Wang Q."/>
            <person name="Zhang B."/>
            <person name="Ji P."/>
            <person name="Sakyi L.B."/>
            <person name="Cui X."/>
            <person name="Yuan T."/>
            <person name="Jiang B."/>
            <person name="Yang W."/>
            <person name="Lam T.T.-Y."/>
            <person name="Chang Q."/>
            <person name="Ding S."/>
            <person name="Wang X."/>
            <person name="Zhu J."/>
            <person name="Ruan X."/>
            <person name="Zhao L."/>
            <person name="Wei J."/>
            <person name="Que T."/>
            <person name="Du C."/>
            <person name="Cheng J."/>
            <person name="Dai P."/>
            <person name="Han X."/>
            <person name="Huang E."/>
            <person name="Gao Y."/>
            <person name="Liu J."/>
            <person name="Shao H."/>
            <person name="Ye R."/>
            <person name="Li L."/>
            <person name="Wei W."/>
            <person name="Wang X."/>
            <person name="Wang C."/>
            <person name="Huo Q."/>
            <person name="Li W."/>
            <person name="Guo W."/>
            <person name="Chen H."/>
            <person name="Chen S."/>
            <person name="Zhou L."/>
            <person name="Zhou L."/>
            <person name="Ni X."/>
            <person name="Tian J."/>
            <person name="Zhou Y."/>
            <person name="Sheng Y."/>
            <person name="Liu T."/>
            <person name="Pan Y."/>
            <person name="Xia L."/>
            <person name="Li J."/>
            <person name="Zhao F."/>
            <person name="Cao W."/>
        </authorList>
    </citation>
    <scope>NUCLEOTIDE SEQUENCE</scope>
    <source>
        <strain evidence="9">Rmic-2018</strain>
        <tissue evidence="9">Larvae</tissue>
    </source>
</reference>
<evidence type="ECO:0000256" key="4">
    <source>
        <dbReference type="ARBA" id="ARBA00022722"/>
    </source>
</evidence>
<comment type="subcellular location">
    <subcellularLocation>
        <location evidence="2">Nucleus</location>
    </subcellularLocation>
</comment>
<sequence length="149" mass="16736">MWLSAECSTFWTPSVLGRSAGLTTTRESGNKSAFLKYVRRGTGLPDVVGAIDGCHARIARPTDSEQSYYNRKKFHSIILQGVCDTDMMFTSIFIGIPGRAHDSRVLHDNFFYEEAAAKCEGGYLVEDAAYPLKMWLLSSYRHTTAKWEP</sequence>
<evidence type="ECO:0000256" key="3">
    <source>
        <dbReference type="ARBA" id="ARBA00006958"/>
    </source>
</evidence>
<protein>
    <recommendedName>
        <fullName evidence="8">DDE Tnp4 domain-containing protein</fullName>
    </recommendedName>
</protein>
<dbReference type="GO" id="GO:0005634">
    <property type="term" value="C:nucleus"/>
    <property type="evidence" value="ECO:0007669"/>
    <property type="project" value="UniProtKB-SubCell"/>
</dbReference>
<gene>
    <name evidence="9" type="ORF">HPB51_003389</name>
</gene>
<keyword evidence="10" id="KW-1185">Reference proteome</keyword>
<dbReference type="AlphaFoldDB" id="A0A9J6D3F5"/>
<keyword evidence="7" id="KW-0539">Nucleus</keyword>
<keyword evidence="6" id="KW-0378">Hydrolase</keyword>
<name>A0A9J6D3F5_RHIMP</name>
<dbReference type="PANTHER" id="PTHR22930:SF292">
    <property type="entry name" value="DDE TNP4 DOMAIN-CONTAINING PROTEIN"/>
    <property type="match status" value="1"/>
</dbReference>
<dbReference type="PANTHER" id="PTHR22930">
    <property type="match status" value="1"/>
</dbReference>
<evidence type="ECO:0000256" key="7">
    <source>
        <dbReference type="ARBA" id="ARBA00023242"/>
    </source>
</evidence>
<evidence type="ECO:0000256" key="6">
    <source>
        <dbReference type="ARBA" id="ARBA00022801"/>
    </source>
</evidence>
<reference evidence="9" key="1">
    <citation type="journal article" date="2020" name="Cell">
        <title>Large-Scale Comparative Analyses of Tick Genomes Elucidate Their Genetic Diversity and Vector Capacities.</title>
        <authorList>
            <consortium name="Tick Genome and Microbiome Consortium (TIGMIC)"/>
            <person name="Jia N."/>
            <person name="Wang J."/>
            <person name="Shi W."/>
            <person name="Du L."/>
            <person name="Sun Y."/>
            <person name="Zhan W."/>
            <person name="Jiang J.F."/>
            <person name="Wang Q."/>
            <person name="Zhang B."/>
            <person name="Ji P."/>
            <person name="Bell-Sakyi L."/>
            <person name="Cui X.M."/>
            <person name="Yuan T.T."/>
            <person name="Jiang B.G."/>
            <person name="Yang W.F."/>
            <person name="Lam T.T."/>
            <person name="Chang Q.C."/>
            <person name="Ding S.J."/>
            <person name="Wang X.J."/>
            <person name="Zhu J.G."/>
            <person name="Ruan X.D."/>
            <person name="Zhao L."/>
            <person name="Wei J.T."/>
            <person name="Ye R.Z."/>
            <person name="Que T.C."/>
            <person name="Du C.H."/>
            <person name="Zhou Y.H."/>
            <person name="Cheng J.X."/>
            <person name="Dai P.F."/>
            <person name="Guo W.B."/>
            <person name="Han X.H."/>
            <person name="Huang E.J."/>
            <person name="Li L.F."/>
            <person name="Wei W."/>
            <person name="Gao Y.C."/>
            <person name="Liu J.Z."/>
            <person name="Shao H.Z."/>
            <person name="Wang X."/>
            <person name="Wang C.C."/>
            <person name="Yang T.C."/>
            <person name="Huo Q.B."/>
            <person name="Li W."/>
            <person name="Chen H.Y."/>
            <person name="Chen S.E."/>
            <person name="Zhou L.G."/>
            <person name="Ni X.B."/>
            <person name="Tian J.H."/>
            <person name="Sheng Y."/>
            <person name="Liu T."/>
            <person name="Pan Y.S."/>
            <person name="Xia L.Y."/>
            <person name="Li J."/>
            <person name="Zhao F."/>
            <person name="Cao W.C."/>
        </authorList>
    </citation>
    <scope>NUCLEOTIDE SEQUENCE</scope>
    <source>
        <strain evidence="9">Rmic-2018</strain>
    </source>
</reference>
<dbReference type="InterPro" id="IPR045249">
    <property type="entry name" value="HARBI1-like"/>
</dbReference>
<comment type="cofactor">
    <cofactor evidence="1">
        <name>a divalent metal cation</name>
        <dbReference type="ChEBI" id="CHEBI:60240"/>
    </cofactor>
</comment>
<evidence type="ECO:0000256" key="5">
    <source>
        <dbReference type="ARBA" id="ARBA00022723"/>
    </source>
</evidence>
<evidence type="ECO:0000313" key="10">
    <source>
        <dbReference type="Proteomes" id="UP000821866"/>
    </source>
</evidence>
<organism evidence="9 10">
    <name type="scientific">Rhipicephalus microplus</name>
    <name type="common">Cattle tick</name>
    <name type="synonym">Boophilus microplus</name>
    <dbReference type="NCBI Taxonomy" id="6941"/>
    <lineage>
        <taxon>Eukaryota</taxon>
        <taxon>Metazoa</taxon>
        <taxon>Ecdysozoa</taxon>
        <taxon>Arthropoda</taxon>
        <taxon>Chelicerata</taxon>
        <taxon>Arachnida</taxon>
        <taxon>Acari</taxon>
        <taxon>Parasitiformes</taxon>
        <taxon>Ixodida</taxon>
        <taxon>Ixodoidea</taxon>
        <taxon>Ixodidae</taxon>
        <taxon>Rhipicephalinae</taxon>
        <taxon>Rhipicephalus</taxon>
        <taxon>Boophilus</taxon>
    </lineage>
</organism>
<dbReference type="EMBL" id="JABSTU010000011">
    <property type="protein sequence ID" value="KAH8008742.1"/>
    <property type="molecule type" value="Genomic_DNA"/>
</dbReference>
<evidence type="ECO:0000256" key="1">
    <source>
        <dbReference type="ARBA" id="ARBA00001968"/>
    </source>
</evidence>